<dbReference type="PANTHER" id="PTHR36503">
    <property type="entry name" value="BLR2520 PROTEIN"/>
    <property type="match status" value="1"/>
</dbReference>
<gene>
    <name evidence="2" type="ORF">H0I76_14725</name>
</gene>
<sequence length="141" mass="15543">MEQRFTLVTLGVQDLEKCTRFYERLGWRRSVRAAEGVSFFQCGGCALALYPRADLAREAGIAPGGDGFGGFAIAYNTRSRDEVDAVLKEVRSAGGEIVKPAEEAFWGGYSGYFRDPDGNLWEVAWNPGFPLDENGVVRLPE</sequence>
<organism evidence="2 3">
    <name type="scientific">Thermohalobaculum xanthum</name>
    <dbReference type="NCBI Taxonomy" id="2753746"/>
    <lineage>
        <taxon>Bacteria</taxon>
        <taxon>Pseudomonadati</taxon>
        <taxon>Pseudomonadota</taxon>
        <taxon>Alphaproteobacteria</taxon>
        <taxon>Rhodobacterales</taxon>
        <taxon>Paracoccaceae</taxon>
        <taxon>Thermohalobaculum</taxon>
    </lineage>
</organism>
<dbReference type="EMBL" id="JAEHHL010000009">
    <property type="protein sequence ID" value="MBK0400452.1"/>
    <property type="molecule type" value="Genomic_DNA"/>
</dbReference>
<evidence type="ECO:0000313" key="3">
    <source>
        <dbReference type="Proteomes" id="UP000655420"/>
    </source>
</evidence>
<dbReference type="InterPro" id="IPR029068">
    <property type="entry name" value="Glyas_Bleomycin-R_OHBP_Dase"/>
</dbReference>
<dbReference type="RefSeq" id="WP_200611294.1">
    <property type="nucleotide sequence ID" value="NZ_JAEHHL010000009.1"/>
</dbReference>
<accession>A0A8J7SGY8</accession>
<keyword evidence="3" id="KW-1185">Reference proteome</keyword>
<dbReference type="PANTHER" id="PTHR36503:SF1">
    <property type="entry name" value="BLR2520 PROTEIN"/>
    <property type="match status" value="1"/>
</dbReference>
<reference evidence="2" key="1">
    <citation type="submission" date="2020-12" db="EMBL/GenBank/DDBJ databases">
        <title>Bacterial taxonomy.</title>
        <authorList>
            <person name="Pan X."/>
        </authorList>
    </citation>
    <scope>NUCLEOTIDE SEQUENCE</scope>
    <source>
        <strain evidence="2">M0105</strain>
    </source>
</reference>
<dbReference type="CDD" id="cd07251">
    <property type="entry name" value="VOC_like"/>
    <property type="match status" value="1"/>
</dbReference>
<dbReference type="Pfam" id="PF00903">
    <property type="entry name" value="Glyoxalase"/>
    <property type="match status" value="1"/>
</dbReference>
<proteinExistence type="predicted"/>
<feature type="domain" description="VOC" evidence="1">
    <location>
        <begin position="4"/>
        <end position="126"/>
    </location>
</feature>
<comment type="caution">
    <text evidence="2">The sequence shown here is derived from an EMBL/GenBank/DDBJ whole genome shotgun (WGS) entry which is preliminary data.</text>
</comment>
<evidence type="ECO:0000313" key="2">
    <source>
        <dbReference type="EMBL" id="MBK0400452.1"/>
    </source>
</evidence>
<evidence type="ECO:0000259" key="1">
    <source>
        <dbReference type="PROSITE" id="PS51819"/>
    </source>
</evidence>
<dbReference type="InterPro" id="IPR004360">
    <property type="entry name" value="Glyas_Fos-R_dOase_dom"/>
</dbReference>
<dbReference type="InterPro" id="IPR037523">
    <property type="entry name" value="VOC_core"/>
</dbReference>
<dbReference type="Proteomes" id="UP000655420">
    <property type="component" value="Unassembled WGS sequence"/>
</dbReference>
<dbReference type="Gene3D" id="3.10.180.10">
    <property type="entry name" value="2,3-Dihydroxybiphenyl 1,2-Dioxygenase, domain 1"/>
    <property type="match status" value="1"/>
</dbReference>
<dbReference type="AlphaFoldDB" id="A0A8J7SGY8"/>
<protein>
    <submittedName>
        <fullName evidence="2">VOC family protein</fullName>
    </submittedName>
</protein>
<dbReference type="SUPFAM" id="SSF54593">
    <property type="entry name" value="Glyoxalase/Bleomycin resistance protein/Dihydroxybiphenyl dioxygenase"/>
    <property type="match status" value="1"/>
</dbReference>
<dbReference type="PROSITE" id="PS51819">
    <property type="entry name" value="VOC"/>
    <property type="match status" value="1"/>
</dbReference>
<name>A0A8J7SGY8_9RHOB</name>